<dbReference type="FunFam" id="2.60.40.420:FF:000045">
    <property type="entry name" value="Laccase 2"/>
    <property type="match status" value="1"/>
</dbReference>
<evidence type="ECO:0000256" key="3">
    <source>
        <dbReference type="ARBA" id="ARBA00023002"/>
    </source>
</evidence>
<keyword evidence="3" id="KW-0560">Oxidoreductase</keyword>
<dbReference type="InterPro" id="IPR011706">
    <property type="entry name" value="Cu-oxidase_C"/>
</dbReference>
<dbReference type="InterPro" id="IPR002355">
    <property type="entry name" value="Cu_oxidase_Cu_BS"/>
</dbReference>
<dbReference type="GO" id="GO:0016491">
    <property type="term" value="F:oxidoreductase activity"/>
    <property type="evidence" value="ECO:0007669"/>
    <property type="project" value="UniProtKB-KW"/>
</dbReference>
<dbReference type="Pfam" id="PF00394">
    <property type="entry name" value="Cu-oxidase"/>
    <property type="match status" value="1"/>
</dbReference>
<evidence type="ECO:0000256" key="1">
    <source>
        <dbReference type="ARBA" id="ARBA00010609"/>
    </source>
</evidence>
<keyword evidence="9" id="KW-1185">Reference proteome</keyword>
<dbReference type="GO" id="GO:0005886">
    <property type="term" value="C:plasma membrane"/>
    <property type="evidence" value="ECO:0007669"/>
    <property type="project" value="TreeGrafter"/>
</dbReference>
<evidence type="ECO:0008006" key="10">
    <source>
        <dbReference type="Google" id="ProtNLM"/>
    </source>
</evidence>
<dbReference type="InterPro" id="IPR033138">
    <property type="entry name" value="Cu_oxidase_CS"/>
</dbReference>
<evidence type="ECO:0000259" key="7">
    <source>
        <dbReference type="Pfam" id="PF07732"/>
    </source>
</evidence>
<dbReference type="GO" id="GO:0006826">
    <property type="term" value="P:iron ion transport"/>
    <property type="evidence" value="ECO:0007669"/>
    <property type="project" value="TreeGrafter"/>
</dbReference>
<dbReference type="InterPro" id="IPR008972">
    <property type="entry name" value="Cupredoxin"/>
</dbReference>
<dbReference type="Proteomes" id="UP000245119">
    <property type="component" value="Linkage Group LG3"/>
</dbReference>
<feature type="domain" description="Plastocyanin-like" evidence="5">
    <location>
        <begin position="75"/>
        <end position="175"/>
    </location>
</feature>
<dbReference type="Gene3D" id="2.60.40.420">
    <property type="entry name" value="Cupredoxins - blue copper proteins"/>
    <property type="match status" value="3"/>
</dbReference>
<dbReference type="Pfam" id="PF07732">
    <property type="entry name" value="Cu-oxidase_3"/>
    <property type="match status" value="1"/>
</dbReference>
<keyword evidence="2" id="KW-0479">Metal-binding</keyword>
<evidence type="ECO:0000259" key="5">
    <source>
        <dbReference type="Pfam" id="PF00394"/>
    </source>
</evidence>
<gene>
    <name evidence="8" type="ORF">C0Q70_04993</name>
</gene>
<dbReference type="PROSITE" id="PS00079">
    <property type="entry name" value="MULTICOPPER_OXIDASE1"/>
    <property type="match status" value="1"/>
</dbReference>
<comment type="caution">
    <text evidence="8">The sequence shown here is derived from an EMBL/GenBank/DDBJ whole genome shotgun (WGS) entry which is preliminary data.</text>
</comment>
<evidence type="ECO:0000313" key="9">
    <source>
        <dbReference type="Proteomes" id="UP000245119"/>
    </source>
</evidence>
<sequence>MASPAGTHWYHAHTGMQTADGLFGPLIVHQPAGADPSDNLYDQDLPEHVFTVYDWSSELSMATYMSIIKTNLTHAQTPLEVVHVQKGSRYRLRFIGASSVCPLQVSIDNHQLIVIAVDGQPLDPRPLDTFIINPGERYDFVLNADEVPGCYWIRLIGLSDCYFAKANGVAILHYEDVSLENLLEILPFREKAFEQVVDFKYFVGMDFNKNDNTKYNNKDLYPVQTLPLLKSHYTPVMDNITFMLPPVPVLSQPEDMDYSWFCNRSTLPDPDYCFSQDLCMCTHLLRVHLNQVVELIVFHEGRVFSENGHSIHLHGHSFHLLGLGKIGSSLSRADLENLENNGHLRRNFIQPPVRDTVNVPDGGYAILRFKANNPGYWFFHCHTDSHLQQGMALLIQVGDHSNLPPLPADFPRCGGMGFSNALRWPCPDNLSAGANKVVIFFSIHLVSLVIIML</sequence>
<proteinExistence type="inferred from homology"/>
<keyword evidence="4" id="KW-0186">Copper</keyword>
<dbReference type="InterPro" id="IPR011707">
    <property type="entry name" value="Cu-oxidase-like_N"/>
</dbReference>
<dbReference type="InterPro" id="IPR045087">
    <property type="entry name" value="Cu-oxidase_fam"/>
</dbReference>
<dbReference type="EMBL" id="PZQS01000003">
    <property type="protein sequence ID" value="PVD33733.1"/>
    <property type="molecule type" value="Genomic_DNA"/>
</dbReference>
<reference evidence="8 9" key="1">
    <citation type="submission" date="2018-04" db="EMBL/GenBank/DDBJ databases">
        <title>The genome of golden apple snail Pomacea canaliculata provides insight into stress tolerance and invasive adaptation.</title>
        <authorList>
            <person name="Liu C."/>
            <person name="Liu B."/>
            <person name="Ren Y."/>
            <person name="Zhang Y."/>
            <person name="Wang H."/>
            <person name="Li S."/>
            <person name="Jiang F."/>
            <person name="Yin L."/>
            <person name="Zhang G."/>
            <person name="Qian W."/>
            <person name="Fan W."/>
        </authorList>
    </citation>
    <scope>NUCLEOTIDE SEQUENCE [LARGE SCALE GENOMIC DNA]</scope>
    <source>
        <strain evidence="8">SZHN2017</strain>
        <tissue evidence="8">Muscle</tissue>
    </source>
</reference>
<comment type="similarity">
    <text evidence="1">Belongs to the multicopper oxidase family.</text>
</comment>
<evidence type="ECO:0000259" key="6">
    <source>
        <dbReference type="Pfam" id="PF07731"/>
    </source>
</evidence>
<dbReference type="OrthoDB" id="2121828at2759"/>
<dbReference type="Pfam" id="PF07731">
    <property type="entry name" value="Cu-oxidase_2"/>
    <property type="match status" value="1"/>
</dbReference>
<dbReference type="GO" id="GO:0005507">
    <property type="term" value="F:copper ion binding"/>
    <property type="evidence" value="ECO:0007669"/>
    <property type="project" value="InterPro"/>
</dbReference>
<evidence type="ECO:0000256" key="4">
    <source>
        <dbReference type="ARBA" id="ARBA00023008"/>
    </source>
</evidence>
<dbReference type="SUPFAM" id="SSF49503">
    <property type="entry name" value="Cupredoxins"/>
    <property type="match status" value="3"/>
</dbReference>
<dbReference type="CDD" id="cd13905">
    <property type="entry name" value="CuRO_3_tcLLC2_insect_like"/>
    <property type="match status" value="1"/>
</dbReference>
<dbReference type="InterPro" id="IPR001117">
    <property type="entry name" value="Cu-oxidase_2nd"/>
</dbReference>
<dbReference type="AlphaFoldDB" id="A0A2T7PJZ1"/>
<name>A0A2T7PJZ1_POMCA</name>
<dbReference type="PANTHER" id="PTHR11709">
    <property type="entry name" value="MULTI-COPPER OXIDASE"/>
    <property type="match status" value="1"/>
</dbReference>
<protein>
    <recommendedName>
        <fullName evidence="10">Plastocyanin-like domain-containing protein</fullName>
    </recommendedName>
</protein>
<feature type="domain" description="Plastocyanin-like" evidence="7">
    <location>
        <begin position="4"/>
        <end position="32"/>
    </location>
</feature>
<dbReference type="PANTHER" id="PTHR11709:SF394">
    <property type="entry name" value="FI03373P-RELATED"/>
    <property type="match status" value="1"/>
</dbReference>
<dbReference type="STRING" id="400727.A0A2T7PJZ1"/>
<dbReference type="PROSITE" id="PS00080">
    <property type="entry name" value="MULTICOPPER_OXIDASE2"/>
    <property type="match status" value="1"/>
</dbReference>
<feature type="domain" description="Plastocyanin-like" evidence="6">
    <location>
        <begin position="263"/>
        <end position="399"/>
    </location>
</feature>
<evidence type="ECO:0000256" key="2">
    <source>
        <dbReference type="ARBA" id="ARBA00022723"/>
    </source>
</evidence>
<accession>A0A2T7PJZ1</accession>
<evidence type="ECO:0000313" key="8">
    <source>
        <dbReference type="EMBL" id="PVD33733.1"/>
    </source>
</evidence>
<dbReference type="CDD" id="cd13884">
    <property type="entry name" value="CuRO_2_tcLCC_insect_like"/>
    <property type="match status" value="1"/>
</dbReference>
<organism evidence="8 9">
    <name type="scientific">Pomacea canaliculata</name>
    <name type="common">Golden apple snail</name>
    <dbReference type="NCBI Taxonomy" id="400727"/>
    <lineage>
        <taxon>Eukaryota</taxon>
        <taxon>Metazoa</taxon>
        <taxon>Spiralia</taxon>
        <taxon>Lophotrochozoa</taxon>
        <taxon>Mollusca</taxon>
        <taxon>Gastropoda</taxon>
        <taxon>Caenogastropoda</taxon>
        <taxon>Architaenioglossa</taxon>
        <taxon>Ampullarioidea</taxon>
        <taxon>Ampullariidae</taxon>
        <taxon>Pomacea</taxon>
    </lineage>
</organism>